<dbReference type="RefSeq" id="WP_108602218.1">
    <property type="nucleotide sequence ID" value="NZ_CP026604.1"/>
</dbReference>
<dbReference type="OrthoDB" id="8479870at2"/>
<sequence length="223" mass="25710">MHPELNNVHEHMRELGVAALAHANWHANYHSWENDKWYELSVLQAAHAAEILIKARIAQEHPLLIFDKIPRSTQVESGSLDFQALVQNAKTIQYSDLPERLWATTGIKIPNLELYKSFGALRNSIQHFAVPGSFGCGTIDFIYKVIDPFINECWNLFAVDYNEDHEAYTYLIENLVRNKAKFLVSPECVSSLSFVTYEWDDDIAYRKEMNKRFRAAGYEGNDL</sequence>
<evidence type="ECO:0000313" key="1">
    <source>
        <dbReference type="EMBL" id="AWB66146.1"/>
    </source>
</evidence>
<keyword evidence="2" id="KW-1185">Reference proteome</keyword>
<protein>
    <submittedName>
        <fullName evidence="1">Uncharacterized protein</fullName>
    </submittedName>
</protein>
<dbReference type="AlphaFoldDB" id="A0A2S0VPK9"/>
<dbReference type="KEGG" id="cate:C2869_06700"/>
<evidence type="ECO:0000313" key="2">
    <source>
        <dbReference type="Proteomes" id="UP000244441"/>
    </source>
</evidence>
<accession>A0A2S0VPK9</accession>
<reference evidence="1 2" key="1">
    <citation type="submission" date="2018-01" db="EMBL/GenBank/DDBJ databases">
        <title>Genome sequence of a Cantenovulum-like bacteria.</title>
        <authorList>
            <person name="Tan W.R."/>
            <person name="Lau N.-S."/>
            <person name="Go F."/>
            <person name="Amirul A.-A.A."/>
        </authorList>
    </citation>
    <scope>NUCLEOTIDE SEQUENCE [LARGE SCALE GENOMIC DNA]</scope>
    <source>
        <strain evidence="1 2">CCB-QB4</strain>
    </source>
</reference>
<gene>
    <name evidence="1" type="ORF">C2869_06700</name>
</gene>
<dbReference type="EMBL" id="CP026604">
    <property type="protein sequence ID" value="AWB66146.1"/>
    <property type="molecule type" value="Genomic_DNA"/>
</dbReference>
<name>A0A2S0VPK9_9ALTE</name>
<proteinExistence type="predicted"/>
<dbReference type="Proteomes" id="UP000244441">
    <property type="component" value="Chromosome"/>
</dbReference>
<organism evidence="1 2">
    <name type="scientific">Saccharobesus litoralis</name>
    <dbReference type="NCBI Taxonomy" id="2172099"/>
    <lineage>
        <taxon>Bacteria</taxon>
        <taxon>Pseudomonadati</taxon>
        <taxon>Pseudomonadota</taxon>
        <taxon>Gammaproteobacteria</taxon>
        <taxon>Alteromonadales</taxon>
        <taxon>Alteromonadaceae</taxon>
        <taxon>Saccharobesus</taxon>
    </lineage>
</organism>